<evidence type="ECO:0000313" key="1">
    <source>
        <dbReference type="EMBL" id="MBM7614861.1"/>
    </source>
</evidence>
<organism evidence="1 2">
    <name type="scientific">Alkaliphilus hydrothermalis</name>
    <dbReference type="NCBI Taxonomy" id="1482730"/>
    <lineage>
        <taxon>Bacteria</taxon>
        <taxon>Bacillati</taxon>
        <taxon>Bacillota</taxon>
        <taxon>Clostridia</taxon>
        <taxon>Peptostreptococcales</taxon>
        <taxon>Natronincolaceae</taxon>
        <taxon>Alkaliphilus</taxon>
    </lineage>
</organism>
<comment type="caution">
    <text evidence="1">The sequence shown here is derived from an EMBL/GenBank/DDBJ whole genome shotgun (WGS) entry which is preliminary data.</text>
</comment>
<reference evidence="1 2" key="1">
    <citation type="submission" date="2021-01" db="EMBL/GenBank/DDBJ databases">
        <title>Genomic Encyclopedia of Type Strains, Phase IV (KMG-IV): sequencing the most valuable type-strain genomes for metagenomic binning, comparative biology and taxonomic classification.</title>
        <authorList>
            <person name="Goeker M."/>
        </authorList>
    </citation>
    <scope>NUCLEOTIDE SEQUENCE [LARGE SCALE GENOMIC DNA]</scope>
    <source>
        <strain evidence="1 2">DSM 25890</strain>
    </source>
</reference>
<dbReference type="EMBL" id="JAFBEE010000007">
    <property type="protein sequence ID" value="MBM7614861.1"/>
    <property type="molecule type" value="Genomic_DNA"/>
</dbReference>
<evidence type="ECO:0008006" key="3">
    <source>
        <dbReference type="Google" id="ProtNLM"/>
    </source>
</evidence>
<keyword evidence="2" id="KW-1185">Reference proteome</keyword>
<evidence type="ECO:0000313" key="2">
    <source>
        <dbReference type="Proteomes" id="UP001314796"/>
    </source>
</evidence>
<accession>A0ABS2NPL1</accession>
<sequence length="80" mass="9117">MEEVCPICNGLSSYMVRCPHCQEAMMARGPIQDYFDDYSPYLDQGITQQVDGVPAHQCLHIFYCEKCGADRRVPINTILM</sequence>
<proteinExistence type="predicted"/>
<dbReference type="Proteomes" id="UP001314796">
    <property type="component" value="Unassembled WGS sequence"/>
</dbReference>
<gene>
    <name evidence="1" type="ORF">JOC73_001380</name>
</gene>
<name>A0ABS2NPL1_9FIRM</name>
<dbReference type="RefSeq" id="WP_204401481.1">
    <property type="nucleotide sequence ID" value="NZ_JAFBEE010000007.1"/>
</dbReference>
<protein>
    <recommendedName>
        <fullName evidence="3">RNHCP domain-containing protein</fullName>
    </recommendedName>
</protein>